<evidence type="ECO:0000313" key="2">
    <source>
        <dbReference type="EMBL" id="AEQ05542.1"/>
    </source>
</evidence>
<sequence length="78" mass="9309">RKLSQRKAVAWEYFISNYLNRSEHKLHCISAQCHLYRAYSATATEKEVNEISQIERYRYADTKPQPNKRKDKCRGDSK</sequence>
<dbReference type="EMBL" id="BT132643">
    <property type="protein sequence ID" value="AEQ05542.1"/>
    <property type="molecule type" value="mRNA"/>
</dbReference>
<organism evidence="2">
    <name type="scientific">Drosophila melanogaster</name>
    <name type="common">Fruit fly</name>
    <dbReference type="NCBI Taxonomy" id="7227"/>
    <lineage>
        <taxon>Eukaryota</taxon>
        <taxon>Metazoa</taxon>
        <taxon>Ecdysozoa</taxon>
        <taxon>Arthropoda</taxon>
        <taxon>Hexapoda</taxon>
        <taxon>Insecta</taxon>
        <taxon>Pterygota</taxon>
        <taxon>Neoptera</taxon>
        <taxon>Endopterygota</taxon>
        <taxon>Diptera</taxon>
        <taxon>Brachycera</taxon>
        <taxon>Muscomorpha</taxon>
        <taxon>Ephydroidea</taxon>
        <taxon>Drosophilidae</taxon>
        <taxon>Drosophila</taxon>
        <taxon>Sophophora</taxon>
    </lineage>
</organism>
<name>G4LU13_DROME</name>
<evidence type="ECO:0000256" key="1">
    <source>
        <dbReference type="SAM" id="MobiDB-lite"/>
    </source>
</evidence>
<reference evidence="2" key="1">
    <citation type="submission" date="2011-10" db="EMBL/GenBank/DDBJ databases">
        <authorList>
            <person name="Carlson J."/>
            <person name="Booth B."/>
            <person name="Frise E."/>
            <person name="Sandler J."/>
            <person name="Wan K."/>
            <person name="Yu C."/>
            <person name="Celniker S."/>
        </authorList>
    </citation>
    <scope>NUCLEOTIDE SEQUENCE</scope>
</reference>
<accession>G4LU13</accession>
<proteinExistence type="evidence at transcript level"/>
<feature type="region of interest" description="Disordered" evidence="1">
    <location>
        <begin position="57"/>
        <end position="78"/>
    </location>
</feature>
<dbReference type="AlphaFoldDB" id="G4LU13"/>
<feature type="non-terminal residue" evidence="2">
    <location>
        <position position="1"/>
    </location>
</feature>
<protein>
    <submittedName>
        <fullName evidence="2">MIP32925p1</fullName>
    </submittedName>
</protein>